<keyword evidence="4" id="KW-1185">Reference proteome</keyword>
<feature type="region of interest" description="Disordered" evidence="1">
    <location>
        <begin position="186"/>
        <end position="253"/>
    </location>
</feature>
<dbReference type="Proteomes" id="UP000799750">
    <property type="component" value="Unassembled WGS sequence"/>
</dbReference>
<evidence type="ECO:0000313" key="3">
    <source>
        <dbReference type="EMBL" id="KAF2495833.1"/>
    </source>
</evidence>
<feature type="compositionally biased region" description="Basic residues" evidence="1">
    <location>
        <begin position="80"/>
        <end position="89"/>
    </location>
</feature>
<proteinExistence type="predicted"/>
<evidence type="ECO:0000313" key="4">
    <source>
        <dbReference type="Proteomes" id="UP000799750"/>
    </source>
</evidence>
<feature type="signal peptide" evidence="2">
    <location>
        <begin position="1"/>
        <end position="23"/>
    </location>
</feature>
<reference evidence="3" key="1">
    <citation type="journal article" date="2020" name="Stud. Mycol.">
        <title>101 Dothideomycetes genomes: a test case for predicting lifestyles and emergence of pathogens.</title>
        <authorList>
            <person name="Haridas S."/>
            <person name="Albert R."/>
            <person name="Binder M."/>
            <person name="Bloem J."/>
            <person name="Labutti K."/>
            <person name="Salamov A."/>
            <person name="Andreopoulos B."/>
            <person name="Baker S."/>
            <person name="Barry K."/>
            <person name="Bills G."/>
            <person name="Bluhm B."/>
            <person name="Cannon C."/>
            <person name="Castanera R."/>
            <person name="Culley D."/>
            <person name="Daum C."/>
            <person name="Ezra D."/>
            <person name="Gonzalez J."/>
            <person name="Henrissat B."/>
            <person name="Kuo A."/>
            <person name="Liang C."/>
            <person name="Lipzen A."/>
            <person name="Lutzoni F."/>
            <person name="Magnuson J."/>
            <person name="Mondo S."/>
            <person name="Nolan M."/>
            <person name="Ohm R."/>
            <person name="Pangilinan J."/>
            <person name="Park H.-J."/>
            <person name="Ramirez L."/>
            <person name="Alfaro M."/>
            <person name="Sun H."/>
            <person name="Tritt A."/>
            <person name="Yoshinaga Y."/>
            <person name="Zwiers L.-H."/>
            <person name="Turgeon B."/>
            <person name="Goodwin S."/>
            <person name="Spatafora J."/>
            <person name="Crous P."/>
            <person name="Grigoriev I."/>
        </authorList>
    </citation>
    <scope>NUCLEOTIDE SEQUENCE</scope>
    <source>
        <strain evidence="3">CBS 269.34</strain>
    </source>
</reference>
<accession>A0A6A6QVV1</accession>
<gene>
    <name evidence="3" type="ORF">BU16DRAFT_358078</name>
</gene>
<sequence length="439" mass="48088">MSHSAAAISTAHVLAVASASCAASSHQLPHPHRIITPYRPSHPISIQTTLKHNPPVRHSRALRTRPQAPSTRAYPFSLRSPHRQPRHCGSHCQSHPGRPLCPQLAPHREKRLRCSARLSFVAGALLAPASHTTPPPPRCVRWPEQTSPLSQLLFRNPLFSLLYPPTQLSLCRRKHLNPGSARILLTRSDKARSSTESTPRTLPRHRHIFPPQRVTQTAQGPSIEPHRRPALHHPAPKTASTTSKKSANLSYPPLPTPPTTRLVCFLRQPEAPSRRPPSAANPPSACPPRLHRVLLAVLEALSHARVTPLPTARRPARCSTQPPRQRRCAVRPAPRCPWYYRLRSAATSNAPDGTHGITLSAYLCATSTGSTSSGPESSSRLDGSTTPLPESLSPAPFSTAGQTVSWESLPICLVKRAVETILSARLHEHHSPLRQLCLI</sequence>
<protein>
    <submittedName>
        <fullName evidence="3">Uncharacterized protein</fullName>
    </submittedName>
</protein>
<name>A0A6A6QVV1_9PEZI</name>
<feature type="chain" id="PRO_5025481506" evidence="2">
    <location>
        <begin position="24"/>
        <end position="439"/>
    </location>
</feature>
<feature type="region of interest" description="Disordered" evidence="1">
    <location>
        <begin position="54"/>
        <end position="96"/>
    </location>
</feature>
<evidence type="ECO:0000256" key="1">
    <source>
        <dbReference type="SAM" id="MobiDB-lite"/>
    </source>
</evidence>
<keyword evidence="2" id="KW-0732">Signal</keyword>
<organism evidence="3 4">
    <name type="scientific">Lophium mytilinum</name>
    <dbReference type="NCBI Taxonomy" id="390894"/>
    <lineage>
        <taxon>Eukaryota</taxon>
        <taxon>Fungi</taxon>
        <taxon>Dikarya</taxon>
        <taxon>Ascomycota</taxon>
        <taxon>Pezizomycotina</taxon>
        <taxon>Dothideomycetes</taxon>
        <taxon>Pleosporomycetidae</taxon>
        <taxon>Mytilinidiales</taxon>
        <taxon>Mytilinidiaceae</taxon>
        <taxon>Lophium</taxon>
    </lineage>
</organism>
<feature type="compositionally biased region" description="Polar residues" evidence="1">
    <location>
        <begin position="238"/>
        <end position="249"/>
    </location>
</feature>
<feature type="region of interest" description="Disordered" evidence="1">
    <location>
        <begin position="370"/>
        <end position="396"/>
    </location>
</feature>
<dbReference type="AlphaFoldDB" id="A0A6A6QVV1"/>
<feature type="compositionally biased region" description="Basic residues" evidence="1">
    <location>
        <begin position="54"/>
        <end position="63"/>
    </location>
</feature>
<dbReference type="EMBL" id="MU004188">
    <property type="protein sequence ID" value="KAF2495833.1"/>
    <property type="molecule type" value="Genomic_DNA"/>
</dbReference>
<evidence type="ECO:0000256" key="2">
    <source>
        <dbReference type="SAM" id="SignalP"/>
    </source>
</evidence>